<protein>
    <submittedName>
        <fullName evidence="1">Uncharacterized protein</fullName>
    </submittedName>
</protein>
<evidence type="ECO:0000313" key="1">
    <source>
        <dbReference type="EMBL" id="KYM78519.1"/>
    </source>
</evidence>
<proteinExistence type="predicted"/>
<reference evidence="1 2" key="1">
    <citation type="submission" date="2015-09" db="EMBL/GenBank/DDBJ databases">
        <title>Atta colombica WGS genome.</title>
        <authorList>
            <person name="Nygaard S."/>
            <person name="Hu H."/>
            <person name="Boomsma J."/>
            <person name="Zhang G."/>
        </authorList>
    </citation>
    <scope>NUCLEOTIDE SEQUENCE [LARGE SCALE GENOMIC DNA]</scope>
    <source>
        <strain evidence="1">Treedump-2</strain>
        <tissue evidence="1">Whole body</tissue>
    </source>
</reference>
<gene>
    <name evidence="1" type="ORF">ALC53_11174</name>
</gene>
<organism evidence="1 2">
    <name type="scientific">Atta colombica</name>
    <dbReference type="NCBI Taxonomy" id="520822"/>
    <lineage>
        <taxon>Eukaryota</taxon>
        <taxon>Metazoa</taxon>
        <taxon>Ecdysozoa</taxon>
        <taxon>Arthropoda</taxon>
        <taxon>Hexapoda</taxon>
        <taxon>Insecta</taxon>
        <taxon>Pterygota</taxon>
        <taxon>Neoptera</taxon>
        <taxon>Endopterygota</taxon>
        <taxon>Hymenoptera</taxon>
        <taxon>Apocrita</taxon>
        <taxon>Aculeata</taxon>
        <taxon>Formicoidea</taxon>
        <taxon>Formicidae</taxon>
        <taxon>Myrmicinae</taxon>
        <taxon>Atta</taxon>
    </lineage>
</organism>
<accession>A0A195B2U3</accession>
<dbReference type="EMBL" id="KQ976662">
    <property type="protein sequence ID" value="KYM78519.1"/>
    <property type="molecule type" value="Genomic_DNA"/>
</dbReference>
<dbReference type="Proteomes" id="UP000078540">
    <property type="component" value="Unassembled WGS sequence"/>
</dbReference>
<evidence type="ECO:0000313" key="2">
    <source>
        <dbReference type="Proteomes" id="UP000078540"/>
    </source>
</evidence>
<dbReference type="AlphaFoldDB" id="A0A195B2U3"/>
<sequence>MCYADTIPQGEPCEAECKVQEYGGNNCGRLKFLGDESLRAETTIRAAADNAKAALNLSEEQFRRPPCEGKPRDIPQAGARCLVFNSRHYSKTGGKIIATRRNTTVAVALAPTCASYIATWCPVCDEQVSIEERDTYKLLTHIRKYHPEITAKCLNNQV</sequence>
<keyword evidence="2" id="KW-1185">Reference proteome</keyword>
<name>A0A195B2U3_9HYME</name>